<dbReference type="SUPFAM" id="SSF48403">
    <property type="entry name" value="Ankyrin repeat"/>
    <property type="match status" value="1"/>
</dbReference>
<gene>
    <name evidence="4" type="ORF">GXP70_01960</name>
</gene>
<proteinExistence type="predicted"/>
<dbReference type="PANTHER" id="PTHR24126:SF14">
    <property type="entry name" value="ANK_REP_REGION DOMAIN-CONTAINING PROTEIN"/>
    <property type="match status" value="1"/>
</dbReference>
<dbReference type="EMBL" id="CP048209">
    <property type="protein sequence ID" value="QHT58865.1"/>
    <property type="molecule type" value="Genomic_DNA"/>
</dbReference>
<dbReference type="AlphaFoldDB" id="A0A6C0G2G7"/>
<dbReference type="Pfam" id="PF00023">
    <property type="entry name" value="Ank"/>
    <property type="match status" value="1"/>
</dbReference>
<sequence>MTDRNDDSKVTQENPDAAVIAQFKEAVQHNDPEAVERLLRQHPPLAGRIDEPWFSFDAPAIVVAAGGGHRAMVDVLLAHGADINARSRWWAGGFGVLHHDHYDLSRYLIERGARVDPYAAAALGLLDTLRRMIDEDPDAVNRRGPDGQVPLHAAVSPDVIDFLLERGADLDMRDIDHNGTPAQYAVNQPDKCRHLLARGAKPDMLMACKLGDAELVRRLLEEDPDAIQAQVGKGEFTAPGEHIYAYAIGPGARPLFLAGRLGREEIAELLLSYSSDEQRFLFACMQADAETVRLLLGKQPELIRSLKPEDRGVLADAAAEHRADAVRLMLDVGFDADARPEGSAMTALHRAALHGDAAIVRLLAERGASIAIRNEFGGTPLNSCIWGSLHFQDPAGDYAAVAEILVDAGVPLPEQAAGSESVKRVLVRHGVPA</sequence>
<feature type="repeat" description="ANK" evidence="3">
    <location>
        <begin position="146"/>
        <end position="175"/>
    </location>
</feature>
<dbReference type="Proteomes" id="UP000476064">
    <property type="component" value="Chromosome"/>
</dbReference>
<protein>
    <submittedName>
        <fullName evidence="4">Uncharacterized protein</fullName>
    </submittedName>
</protein>
<dbReference type="KEGG" id="plyc:GXP70_01960"/>
<dbReference type="PROSITE" id="PS50088">
    <property type="entry name" value="ANK_REPEAT"/>
    <property type="match status" value="3"/>
</dbReference>
<dbReference type="SMART" id="SM00248">
    <property type="entry name" value="ANK"/>
    <property type="match status" value="6"/>
</dbReference>
<evidence type="ECO:0000313" key="5">
    <source>
        <dbReference type="Proteomes" id="UP000476064"/>
    </source>
</evidence>
<organism evidence="4 5">
    <name type="scientific">Paenibacillus lycopersici</name>
    <dbReference type="NCBI Taxonomy" id="2704462"/>
    <lineage>
        <taxon>Bacteria</taxon>
        <taxon>Bacillati</taxon>
        <taxon>Bacillota</taxon>
        <taxon>Bacilli</taxon>
        <taxon>Bacillales</taxon>
        <taxon>Paenibacillaceae</taxon>
        <taxon>Paenibacillus</taxon>
    </lineage>
</organism>
<evidence type="ECO:0000256" key="2">
    <source>
        <dbReference type="ARBA" id="ARBA00023043"/>
    </source>
</evidence>
<dbReference type="RefSeq" id="WP_162354935.1">
    <property type="nucleotide sequence ID" value="NZ_CP048209.1"/>
</dbReference>
<evidence type="ECO:0000256" key="1">
    <source>
        <dbReference type="ARBA" id="ARBA00022737"/>
    </source>
</evidence>
<keyword evidence="5" id="KW-1185">Reference proteome</keyword>
<keyword evidence="2 3" id="KW-0040">ANK repeat</keyword>
<name>A0A6C0G2G7_9BACL</name>
<dbReference type="Pfam" id="PF12796">
    <property type="entry name" value="Ank_2"/>
    <property type="match status" value="2"/>
</dbReference>
<keyword evidence="1" id="KW-0677">Repeat</keyword>
<feature type="repeat" description="ANK" evidence="3">
    <location>
        <begin position="343"/>
        <end position="375"/>
    </location>
</feature>
<dbReference type="PANTHER" id="PTHR24126">
    <property type="entry name" value="ANKYRIN REPEAT, PH AND SEC7 DOMAIN CONTAINING PROTEIN SECG-RELATED"/>
    <property type="match status" value="1"/>
</dbReference>
<dbReference type="InterPro" id="IPR002110">
    <property type="entry name" value="Ankyrin_rpt"/>
</dbReference>
<evidence type="ECO:0000313" key="4">
    <source>
        <dbReference type="EMBL" id="QHT58865.1"/>
    </source>
</evidence>
<accession>A0A6C0G2G7</accession>
<dbReference type="PROSITE" id="PS50297">
    <property type="entry name" value="ANK_REP_REGION"/>
    <property type="match status" value="1"/>
</dbReference>
<evidence type="ECO:0000256" key="3">
    <source>
        <dbReference type="PROSITE-ProRule" id="PRU00023"/>
    </source>
</evidence>
<dbReference type="Gene3D" id="1.25.40.20">
    <property type="entry name" value="Ankyrin repeat-containing domain"/>
    <property type="match status" value="3"/>
</dbReference>
<dbReference type="InterPro" id="IPR036770">
    <property type="entry name" value="Ankyrin_rpt-contain_sf"/>
</dbReference>
<feature type="repeat" description="ANK" evidence="3">
    <location>
        <begin position="56"/>
        <end position="88"/>
    </location>
</feature>
<reference evidence="4 5" key="1">
    <citation type="submission" date="2020-01" db="EMBL/GenBank/DDBJ databases">
        <title>Paenibacillus sp. nov., isolated from tomato rhizosphere.</title>
        <authorList>
            <person name="Weon H.-Y."/>
            <person name="Lee S.A."/>
        </authorList>
    </citation>
    <scope>NUCLEOTIDE SEQUENCE [LARGE SCALE GENOMIC DNA]</scope>
    <source>
        <strain evidence="4 5">12200R-189</strain>
    </source>
</reference>